<evidence type="ECO:0000313" key="9">
    <source>
        <dbReference type="Proteomes" id="UP000028073"/>
    </source>
</evidence>
<keyword evidence="7" id="KW-0050">Antiport</keyword>
<reference evidence="8 9" key="1">
    <citation type="submission" date="2014-06" db="EMBL/GenBank/DDBJ databases">
        <title>Whole Genome Sequences of Three Symbiotic Endozoicomonas Bacteria.</title>
        <authorList>
            <person name="Neave M.J."/>
            <person name="Apprill A."/>
            <person name="Voolstra C.R."/>
        </authorList>
    </citation>
    <scope>NUCLEOTIDE SEQUENCE [LARGE SCALE GENOMIC DNA]</scope>
    <source>
        <strain evidence="8 9">DSM 25634</strain>
    </source>
</reference>
<dbReference type="Pfam" id="PF06965">
    <property type="entry name" value="Na_H_antiport_1"/>
    <property type="match status" value="1"/>
</dbReference>
<feature type="transmembrane region" description="Helical" evidence="7">
    <location>
        <begin position="12"/>
        <end position="31"/>
    </location>
</feature>
<dbReference type="InterPro" id="IPR023171">
    <property type="entry name" value="Na/H_antiporter_dom_sf"/>
</dbReference>
<dbReference type="NCBIfam" id="TIGR00773">
    <property type="entry name" value="NhaA"/>
    <property type="match status" value="1"/>
</dbReference>
<keyword evidence="4 7" id="KW-1133">Transmembrane helix</keyword>
<keyword evidence="7" id="KW-0813">Transport</keyword>
<dbReference type="EMBL" id="JOKH01000001">
    <property type="protein sequence ID" value="KEQ18857.1"/>
    <property type="molecule type" value="Genomic_DNA"/>
</dbReference>
<dbReference type="OrthoDB" id="9808135at2"/>
<comment type="caution">
    <text evidence="8">The sequence shown here is derived from an EMBL/GenBank/DDBJ whole genome shotgun (WGS) entry which is preliminary data.</text>
</comment>
<feature type="transmembrane region" description="Helical" evidence="7">
    <location>
        <begin position="365"/>
        <end position="383"/>
    </location>
</feature>
<feature type="transmembrane region" description="Helical" evidence="7">
    <location>
        <begin position="327"/>
        <end position="353"/>
    </location>
</feature>
<dbReference type="NCBIfam" id="NF007111">
    <property type="entry name" value="PRK09560.1"/>
    <property type="match status" value="1"/>
</dbReference>
<dbReference type="PANTHER" id="PTHR30341:SF0">
    <property type="entry name" value="NA(+)_H(+) ANTIPORTER NHAA"/>
    <property type="match status" value="1"/>
</dbReference>
<dbReference type="InterPro" id="IPR004670">
    <property type="entry name" value="NhaA"/>
</dbReference>
<feature type="transmembrane region" description="Helical" evidence="7">
    <location>
        <begin position="60"/>
        <end position="80"/>
    </location>
</feature>
<evidence type="ECO:0000256" key="3">
    <source>
        <dbReference type="ARBA" id="ARBA00022692"/>
    </source>
</evidence>
<dbReference type="Proteomes" id="UP000028073">
    <property type="component" value="Unassembled WGS sequence"/>
</dbReference>
<keyword evidence="2 7" id="KW-1003">Cell membrane</keyword>
<sequence length="392" mass="42058">MHLRRFQQFLYQEYAVGVLLIIAAALAMFAANSPLAGLYDLFLQTPVRFAVGPLDIHKPMLLWINDGLMAIFFLLIGLEVKYEVMKGDLSTPAQIALPGFAAVGGMVIPALIYAALNFTDPAALKGWAIPAATDIAFAVGVLALLGKRVPPALKIFLLALAILDDLGAIIIIALFYTSDLSITSMILGSIFVGMLAIMNRMGVTKTTPYLIIGALLWICVLKSGVHATLAGVILALTIPLDLRDSRGRSPLKKLQHQLHGKVNYFILPIFAFANAGLELSPEQVATLADPIPLGIMLGLFVGKQLGVFSFCWLAIKTGIAKMPTDTNWIQLYGLAMLCGIGFTMSLFIGSLAFENDPQFLSTDRIGILAGSFLSAVVGYLVLFKAGGKKQAS</sequence>
<keyword evidence="7" id="KW-0915">Sodium</keyword>
<dbReference type="eggNOG" id="COG3004">
    <property type="taxonomic scope" value="Bacteria"/>
</dbReference>
<evidence type="ECO:0000256" key="5">
    <source>
        <dbReference type="ARBA" id="ARBA00023136"/>
    </source>
</evidence>
<dbReference type="GO" id="GO:0015385">
    <property type="term" value="F:sodium:proton antiporter activity"/>
    <property type="evidence" value="ECO:0007669"/>
    <property type="project" value="UniProtKB-UniRule"/>
</dbReference>
<feature type="transmembrane region" description="Helical" evidence="7">
    <location>
        <begin position="210"/>
        <end position="238"/>
    </location>
</feature>
<accession>A0A081NK84</accession>
<name>A0A081NK84_9GAMM</name>
<dbReference type="GO" id="GO:0006885">
    <property type="term" value="P:regulation of pH"/>
    <property type="evidence" value="ECO:0007669"/>
    <property type="project" value="UniProtKB-UniRule"/>
</dbReference>
<dbReference type="AlphaFoldDB" id="A0A081NK84"/>
<comment type="subcellular location">
    <subcellularLocation>
        <location evidence="1">Cell inner membrane</location>
        <topology evidence="1">Multi-pass membrane protein</topology>
    </subcellularLocation>
    <subcellularLocation>
        <location evidence="7">Cell membrane</location>
        <topology evidence="7">Multi-pass membrane protein</topology>
    </subcellularLocation>
</comment>
<keyword evidence="9" id="KW-1185">Reference proteome</keyword>
<dbReference type="HAMAP" id="MF_01844">
    <property type="entry name" value="NhaA"/>
    <property type="match status" value="1"/>
</dbReference>
<feature type="transmembrane region" description="Helical" evidence="7">
    <location>
        <begin position="92"/>
        <end position="115"/>
    </location>
</feature>
<feature type="transmembrane region" description="Helical" evidence="7">
    <location>
        <begin position="291"/>
        <end position="315"/>
    </location>
</feature>
<dbReference type="Gene3D" id="1.20.1530.10">
    <property type="entry name" value="Na+/H+ antiporter like domain"/>
    <property type="match status" value="1"/>
</dbReference>
<gene>
    <name evidence="7 8" type="primary">nhaA</name>
    <name evidence="8" type="ORF">GZ78_01985</name>
</gene>
<evidence type="ECO:0000313" key="8">
    <source>
        <dbReference type="EMBL" id="KEQ18857.1"/>
    </source>
</evidence>
<evidence type="ECO:0000256" key="2">
    <source>
        <dbReference type="ARBA" id="ARBA00022475"/>
    </source>
</evidence>
<organism evidence="8 9">
    <name type="scientific">Endozoicomonas numazuensis</name>
    <dbReference type="NCBI Taxonomy" id="1137799"/>
    <lineage>
        <taxon>Bacteria</taxon>
        <taxon>Pseudomonadati</taxon>
        <taxon>Pseudomonadota</taxon>
        <taxon>Gammaproteobacteria</taxon>
        <taxon>Oceanospirillales</taxon>
        <taxon>Endozoicomonadaceae</taxon>
        <taxon>Endozoicomonas</taxon>
    </lineage>
</organism>
<evidence type="ECO:0000256" key="4">
    <source>
        <dbReference type="ARBA" id="ARBA00022989"/>
    </source>
</evidence>
<comment type="catalytic activity">
    <reaction evidence="7">
        <text>Na(+)(in) + 2 H(+)(out) = Na(+)(out) + 2 H(+)(in)</text>
        <dbReference type="Rhea" id="RHEA:29251"/>
        <dbReference type="ChEBI" id="CHEBI:15378"/>
        <dbReference type="ChEBI" id="CHEBI:29101"/>
    </reaction>
</comment>
<keyword evidence="5 7" id="KW-0472">Membrane</keyword>
<proteinExistence type="inferred from homology"/>
<comment type="similarity">
    <text evidence="7">Belongs to the NhaA Na(+)/H(+) (TC 2.A.33) antiporter family.</text>
</comment>
<feature type="transmembrane region" description="Helical" evidence="7">
    <location>
        <begin position="155"/>
        <end position="176"/>
    </location>
</feature>
<feature type="transmembrane region" description="Helical" evidence="7">
    <location>
        <begin position="127"/>
        <end position="146"/>
    </location>
</feature>
<evidence type="ECO:0000256" key="1">
    <source>
        <dbReference type="ARBA" id="ARBA00004429"/>
    </source>
</evidence>
<dbReference type="GO" id="GO:0005886">
    <property type="term" value="C:plasma membrane"/>
    <property type="evidence" value="ECO:0007669"/>
    <property type="project" value="UniProtKB-SubCell"/>
</dbReference>
<feature type="transmembrane region" description="Helical" evidence="7">
    <location>
        <begin position="182"/>
        <end position="198"/>
    </location>
</feature>
<keyword evidence="7" id="KW-0406">Ion transport</keyword>
<dbReference type="PANTHER" id="PTHR30341">
    <property type="entry name" value="SODIUM ION/PROTON ANTIPORTER NHAA-RELATED"/>
    <property type="match status" value="1"/>
</dbReference>
<evidence type="ECO:0000256" key="6">
    <source>
        <dbReference type="ARBA" id="ARBA00023201"/>
    </source>
</evidence>
<protein>
    <recommendedName>
        <fullName evidence="7">Na(+)/H(+) antiporter NhaA</fullName>
    </recommendedName>
    <alternativeName>
        <fullName evidence="7">Sodium/proton antiporter NhaA</fullName>
    </alternativeName>
</protein>
<evidence type="ECO:0000256" key="7">
    <source>
        <dbReference type="HAMAP-Rule" id="MF_01844"/>
    </source>
</evidence>
<dbReference type="STRING" id="1137799.GZ78_01985"/>
<keyword evidence="6 7" id="KW-0739">Sodium transport</keyword>
<comment type="function">
    <text evidence="7">Na(+)/H(+) antiporter that extrudes sodium in exchange for external protons.</text>
</comment>
<dbReference type="NCBIfam" id="NF007112">
    <property type="entry name" value="PRK09561.1"/>
    <property type="match status" value="1"/>
</dbReference>
<keyword evidence="3 7" id="KW-0812">Transmembrane</keyword>
<dbReference type="RefSeq" id="WP_051785723.1">
    <property type="nucleotide sequence ID" value="NZ_JOKH01000001.1"/>
</dbReference>